<evidence type="ECO:0000256" key="3">
    <source>
        <dbReference type="PROSITE-ProRule" id="PRU00221"/>
    </source>
</evidence>
<dbReference type="Proteomes" id="UP000504607">
    <property type="component" value="Chromosome 7"/>
</dbReference>
<keyword evidence="7" id="KW-1185">Reference proteome</keyword>
<dbReference type="GO" id="GO:0045717">
    <property type="term" value="P:negative regulation of fatty acid biosynthetic process"/>
    <property type="evidence" value="ECO:0007669"/>
    <property type="project" value="TreeGrafter"/>
</dbReference>
<dbReference type="GO" id="GO:0080008">
    <property type="term" value="C:Cul4-RING E3 ubiquitin ligase complex"/>
    <property type="evidence" value="ECO:0007669"/>
    <property type="project" value="TreeGrafter"/>
</dbReference>
<dbReference type="InterPro" id="IPR019734">
    <property type="entry name" value="TPR_rpt"/>
</dbReference>
<dbReference type="SUPFAM" id="SSF48452">
    <property type="entry name" value="TPR-like"/>
    <property type="match status" value="1"/>
</dbReference>
<feature type="region of interest" description="Disordered" evidence="6">
    <location>
        <begin position="581"/>
        <end position="604"/>
    </location>
</feature>
<keyword evidence="1 3" id="KW-0853">WD repeat</keyword>
<keyword evidence="4" id="KW-0802">TPR repeat</keyword>
<gene>
    <name evidence="8" type="primary">LOC105048658</name>
</gene>
<dbReference type="InterPro" id="IPR015943">
    <property type="entry name" value="WD40/YVTN_repeat-like_dom_sf"/>
</dbReference>
<accession>A0A8N4I9C1</accession>
<feature type="coiled-coil region" evidence="5">
    <location>
        <begin position="473"/>
        <end position="500"/>
    </location>
</feature>
<dbReference type="InterPro" id="IPR045151">
    <property type="entry name" value="DCAF8"/>
</dbReference>
<evidence type="ECO:0000256" key="5">
    <source>
        <dbReference type="SAM" id="Coils"/>
    </source>
</evidence>
<evidence type="ECO:0000313" key="8">
    <source>
        <dbReference type="RefSeq" id="XP_029121466.1"/>
    </source>
</evidence>
<feature type="region of interest" description="Disordered" evidence="6">
    <location>
        <begin position="525"/>
        <end position="564"/>
    </location>
</feature>
<organism evidence="7 8">
    <name type="scientific">Elaeis guineensis var. tenera</name>
    <name type="common">Oil palm</name>
    <dbReference type="NCBI Taxonomy" id="51953"/>
    <lineage>
        <taxon>Eukaryota</taxon>
        <taxon>Viridiplantae</taxon>
        <taxon>Streptophyta</taxon>
        <taxon>Embryophyta</taxon>
        <taxon>Tracheophyta</taxon>
        <taxon>Spermatophyta</taxon>
        <taxon>Magnoliopsida</taxon>
        <taxon>Liliopsida</taxon>
        <taxon>Arecaceae</taxon>
        <taxon>Arecoideae</taxon>
        <taxon>Cocoseae</taxon>
        <taxon>Elaeidinae</taxon>
        <taxon>Elaeis</taxon>
    </lineage>
</organism>
<dbReference type="SMART" id="SM00320">
    <property type="entry name" value="WD40"/>
    <property type="match status" value="7"/>
</dbReference>
<dbReference type="Gene3D" id="2.130.10.10">
    <property type="entry name" value="YVTN repeat-like/Quinoprotein amine dehydrogenase"/>
    <property type="match status" value="2"/>
</dbReference>
<evidence type="ECO:0000313" key="7">
    <source>
        <dbReference type="Proteomes" id="UP000504607"/>
    </source>
</evidence>
<dbReference type="GO" id="GO:0005737">
    <property type="term" value="C:cytoplasm"/>
    <property type="evidence" value="ECO:0007669"/>
    <property type="project" value="TreeGrafter"/>
</dbReference>
<sequence length="791" mass="88445">MESWSFPDGNFANLVESRRIDSLPDVNRRLQLHSSLIQRLALEEVMEGHQGCVNAIAWNSKGSLLISGSDDTKINIWSYNNRRLLHSVETGHSANIFCTKFVPETSDELVVSGAGDTEVRLFNISRLNGKRSEEIALEPAALYRCHSRRVKKLAVEIGNPNVVWSASEDGTVRQHDFRESGSCPPAGSSNQQCRNVLLDLRCGAKKSLADSPKQCLALKSCDISSTRPHQLLVGGSDAFARLYDRRMLPPLSSCQMKMKPPPCVNYFCPMHLSERRKSTLHLTHVTFSPNGEEVLLSYSGEHVYLMDVNYDGQSVMSYTADDVPKQLCIAPLFKETKVPSPSAVSSDNLPERKYHLRRLGLCKKLVQYAAKALDEGSDLFYGIEACNEVLDGKGPEIGLALRHECLCIRAALLLKRKWKNDVHMAIRDCNKAQLIDASSFKAYYYMSEALLQLGKNKEALEYAEAAHNLAPSNSDAAEMVKRIKDRLAAAEAEKSKKDNEDTGKSEVRHGRLRSLSDVLFRSELSSPSQEDWHEREDSDYEEEMELDFETSISGDEGRDNEPSILRGSLNLRFHRRDDLARENCSTDGSHGSPSSSSQHENSSYQPEVVIDMKQRFVGHCNVGTDIKQASFLGQQGEYVASGSDDGRWFIWEKRTGRLIKMLAGDEAGNNFLSVLVVFFEKKFLLSFMTCFASFLVVNCVQCHPFDCAIATSGIDDTIKMWTPHAEVPSMVAGGTAGPETADVLTAIENNQRKLCRNREAMLYSPFFFSFFEEMLPCRCFSLSGLEPSFDC</sequence>
<dbReference type="InterPro" id="IPR001680">
    <property type="entry name" value="WD40_rpt"/>
</dbReference>
<dbReference type="PROSITE" id="PS50082">
    <property type="entry name" value="WD_REPEATS_2"/>
    <property type="match status" value="1"/>
</dbReference>
<dbReference type="PANTHER" id="PTHR15574:SF40">
    <property type="entry name" value="WD AND TETRATRICOPEPTIDE REPEATS PROTEIN 1"/>
    <property type="match status" value="1"/>
</dbReference>
<evidence type="ECO:0000256" key="6">
    <source>
        <dbReference type="SAM" id="MobiDB-lite"/>
    </source>
</evidence>
<feature type="compositionally biased region" description="Low complexity" evidence="6">
    <location>
        <begin position="585"/>
        <end position="603"/>
    </location>
</feature>
<name>A0A8N4I9C1_ELAGV</name>
<dbReference type="PANTHER" id="PTHR15574">
    <property type="entry name" value="WD REPEAT DOMAIN-CONTAINING FAMILY"/>
    <property type="match status" value="1"/>
</dbReference>
<dbReference type="OrthoDB" id="4869960at2759"/>
<proteinExistence type="predicted"/>
<dbReference type="SUPFAM" id="SSF50978">
    <property type="entry name" value="WD40 repeat-like"/>
    <property type="match status" value="1"/>
</dbReference>
<dbReference type="PROSITE" id="PS50294">
    <property type="entry name" value="WD_REPEATS_REGION"/>
    <property type="match status" value="1"/>
</dbReference>
<dbReference type="InterPro" id="IPR036322">
    <property type="entry name" value="WD40_repeat_dom_sf"/>
</dbReference>
<evidence type="ECO:0000256" key="4">
    <source>
        <dbReference type="PROSITE-ProRule" id="PRU00339"/>
    </source>
</evidence>
<dbReference type="AlphaFoldDB" id="A0A8N4I9C1"/>
<dbReference type="RefSeq" id="XP_029121466.1">
    <property type="nucleotide sequence ID" value="XM_029265633.1"/>
</dbReference>
<dbReference type="PROSITE" id="PS50005">
    <property type="entry name" value="TPR"/>
    <property type="match status" value="1"/>
</dbReference>
<keyword evidence="2" id="KW-0677">Repeat</keyword>
<protein>
    <submittedName>
        <fullName evidence="8">WD and tetratricopeptide repeats protein 1 isoform X1</fullName>
    </submittedName>
</protein>
<feature type="compositionally biased region" description="Acidic residues" evidence="6">
    <location>
        <begin position="537"/>
        <end position="548"/>
    </location>
</feature>
<feature type="repeat" description="WD" evidence="3">
    <location>
        <begin position="46"/>
        <end position="87"/>
    </location>
</feature>
<feature type="repeat" description="TPR" evidence="4">
    <location>
        <begin position="440"/>
        <end position="473"/>
    </location>
</feature>
<reference evidence="8" key="1">
    <citation type="submission" date="2025-08" db="UniProtKB">
        <authorList>
            <consortium name="RefSeq"/>
        </authorList>
    </citation>
    <scope>IDENTIFICATION</scope>
</reference>
<evidence type="ECO:0000256" key="1">
    <source>
        <dbReference type="ARBA" id="ARBA00022574"/>
    </source>
</evidence>
<dbReference type="Gene3D" id="1.25.40.10">
    <property type="entry name" value="Tetratricopeptide repeat domain"/>
    <property type="match status" value="1"/>
</dbReference>
<evidence type="ECO:0000256" key="2">
    <source>
        <dbReference type="ARBA" id="ARBA00022737"/>
    </source>
</evidence>
<keyword evidence="5" id="KW-0175">Coiled coil</keyword>
<dbReference type="Pfam" id="PF00400">
    <property type="entry name" value="WD40"/>
    <property type="match status" value="3"/>
</dbReference>
<dbReference type="InterPro" id="IPR011990">
    <property type="entry name" value="TPR-like_helical_dom_sf"/>
</dbReference>